<dbReference type="Proteomes" id="UP000199603">
    <property type="component" value="Unassembled WGS sequence"/>
</dbReference>
<proteinExistence type="predicted"/>
<evidence type="ECO:0000313" key="4">
    <source>
        <dbReference type="Proteomes" id="UP000199603"/>
    </source>
</evidence>
<dbReference type="RefSeq" id="WP_091239160.1">
    <property type="nucleotide sequence ID" value="NZ_FNAG01000001.1"/>
</dbReference>
<reference evidence="3 4" key="1">
    <citation type="submission" date="2016-10" db="EMBL/GenBank/DDBJ databases">
        <authorList>
            <person name="de Groot N.N."/>
        </authorList>
    </citation>
    <scope>NUCLEOTIDE SEQUENCE [LARGE SCALE GENOMIC DNA]</scope>
    <source>
        <strain evidence="3 4">DSM 16957</strain>
    </source>
</reference>
<accession>A0A1G6T1P3</accession>
<dbReference type="STRING" id="265719.SAMN04488509_101831"/>
<keyword evidence="4" id="KW-1185">Reference proteome</keyword>
<organism evidence="3 4">
    <name type="scientific">Aquimonas voraii</name>
    <dbReference type="NCBI Taxonomy" id="265719"/>
    <lineage>
        <taxon>Bacteria</taxon>
        <taxon>Pseudomonadati</taxon>
        <taxon>Pseudomonadota</taxon>
        <taxon>Gammaproteobacteria</taxon>
        <taxon>Lysobacterales</taxon>
        <taxon>Lysobacteraceae</taxon>
        <taxon>Aquimonas</taxon>
    </lineage>
</organism>
<protein>
    <recommendedName>
        <fullName evidence="2">DUF7210 domain-containing protein</fullName>
    </recommendedName>
</protein>
<evidence type="ECO:0000313" key="3">
    <source>
        <dbReference type="EMBL" id="SDD22939.1"/>
    </source>
</evidence>
<evidence type="ECO:0000259" key="2">
    <source>
        <dbReference type="Pfam" id="PF23843"/>
    </source>
</evidence>
<dbReference type="InterPro" id="IPR055634">
    <property type="entry name" value="DUF7210"/>
</dbReference>
<feature type="compositionally biased region" description="Low complexity" evidence="1">
    <location>
        <begin position="61"/>
        <end position="70"/>
    </location>
</feature>
<name>A0A1G6T1P3_9GAMM</name>
<sequence>MTRLVVLRPHTHAGKAYAPGDAIAVSPAIADWLIAQGIAQREAATDATRTPLEKDYEEVGTAAASPSTTKTPHRIKESKA</sequence>
<feature type="domain" description="DUF7210" evidence="2">
    <location>
        <begin position="3"/>
        <end position="39"/>
    </location>
</feature>
<dbReference type="OrthoDB" id="5678374at2"/>
<dbReference type="AlphaFoldDB" id="A0A1G6T1P3"/>
<dbReference type="Pfam" id="PF23843">
    <property type="entry name" value="DUF7210"/>
    <property type="match status" value="1"/>
</dbReference>
<dbReference type="EMBL" id="FNAG01000001">
    <property type="protein sequence ID" value="SDD22939.1"/>
    <property type="molecule type" value="Genomic_DNA"/>
</dbReference>
<feature type="region of interest" description="Disordered" evidence="1">
    <location>
        <begin position="43"/>
        <end position="80"/>
    </location>
</feature>
<gene>
    <name evidence="3" type="ORF">SAMN04488509_101831</name>
</gene>
<evidence type="ECO:0000256" key="1">
    <source>
        <dbReference type="SAM" id="MobiDB-lite"/>
    </source>
</evidence>